<feature type="region of interest" description="Disordered" evidence="1">
    <location>
        <begin position="1"/>
        <end position="51"/>
    </location>
</feature>
<evidence type="ECO:0000313" key="3">
    <source>
        <dbReference type="Proteomes" id="UP000649617"/>
    </source>
</evidence>
<comment type="caution">
    <text evidence="2">The sequence shown here is derived from an EMBL/GenBank/DDBJ whole genome shotgun (WGS) entry which is preliminary data.</text>
</comment>
<dbReference type="Proteomes" id="UP000649617">
    <property type="component" value="Unassembled WGS sequence"/>
</dbReference>
<dbReference type="OrthoDB" id="492953at2759"/>
<sequence length="132" mass="14280">EDNVSSAQDSMDAGIDEEVQKTAVEEVIPPAVPEAGEADGGAEEAQAPAAEAELAKLAEDAEEDRPEEDELEVTQVASDVMAQGAQAGERKSRRAFTQQQMREMIRNHAFSSGFQSYKQFAARPVPQDDDDI</sequence>
<name>A0A812VSH4_SYMPI</name>
<evidence type="ECO:0000256" key="1">
    <source>
        <dbReference type="SAM" id="MobiDB-lite"/>
    </source>
</evidence>
<evidence type="ECO:0000313" key="2">
    <source>
        <dbReference type="EMBL" id="CAE7649861.1"/>
    </source>
</evidence>
<gene>
    <name evidence="2" type="ORF">SPIL2461_LOCUS17329</name>
</gene>
<keyword evidence="3" id="KW-1185">Reference proteome</keyword>
<dbReference type="AlphaFoldDB" id="A0A812VSH4"/>
<feature type="non-terminal residue" evidence="2">
    <location>
        <position position="132"/>
    </location>
</feature>
<proteinExistence type="predicted"/>
<protein>
    <submittedName>
        <fullName evidence="2">Uncharacterized protein</fullName>
    </submittedName>
</protein>
<organism evidence="2 3">
    <name type="scientific">Symbiodinium pilosum</name>
    <name type="common">Dinoflagellate</name>
    <dbReference type="NCBI Taxonomy" id="2952"/>
    <lineage>
        <taxon>Eukaryota</taxon>
        <taxon>Sar</taxon>
        <taxon>Alveolata</taxon>
        <taxon>Dinophyceae</taxon>
        <taxon>Suessiales</taxon>
        <taxon>Symbiodiniaceae</taxon>
        <taxon>Symbiodinium</taxon>
    </lineage>
</organism>
<feature type="non-terminal residue" evidence="2">
    <location>
        <position position="1"/>
    </location>
</feature>
<dbReference type="EMBL" id="CAJNIZ010043104">
    <property type="protein sequence ID" value="CAE7649861.1"/>
    <property type="molecule type" value="Genomic_DNA"/>
</dbReference>
<reference evidence="2" key="1">
    <citation type="submission" date="2021-02" db="EMBL/GenBank/DDBJ databases">
        <authorList>
            <person name="Dougan E. K."/>
            <person name="Rhodes N."/>
            <person name="Thang M."/>
            <person name="Chan C."/>
        </authorList>
    </citation>
    <scope>NUCLEOTIDE SEQUENCE</scope>
</reference>
<accession>A0A812VSH4</accession>